<dbReference type="InterPro" id="IPR027417">
    <property type="entry name" value="P-loop_NTPase"/>
</dbReference>
<dbReference type="SUPFAM" id="SSF52540">
    <property type="entry name" value="P-loop containing nucleoside triphosphate hydrolases"/>
    <property type="match status" value="1"/>
</dbReference>
<gene>
    <name evidence="3" type="ORF">SAMN04487864_104255</name>
</gene>
<dbReference type="Proteomes" id="UP000198943">
    <property type="component" value="Unassembled WGS sequence"/>
</dbReference>
<feature type="domain" description="Dynamin N-terminal" evidence="2">
    <location>
        <begin position="39"/>
        <end position="183"/>
    </location>
</feature>
<dbReference type="RefSeq" id="WP_093729922.1">
    <property type="nucleotide sequence ID" value="NZ_FMYW01000004.1"/>
</dbReference>
<protein>
    <submittedName>
        <fullName evidence="3">Dynamin family protein</fullName>
    </submittedName>
</protein>
<sequence>MSNLNFDVLIKSAELLGYNGEKEVLECMQEVYQSGEYFVAFIGQFSSGKSCLINSLLKRDILPKSRLETTPLLTYIRYGEQEKATVYYLDGHSEDVGVDEIAGIVQKGENNAWDVETLDYIEIFVKDEVLKEGLILLDTPGINTLIERHEQLLAKTMNIAAKVIYVAGKAPTAIDVEKMQLLKERGMDVIFVRTHCDEINEMEESKADVLNSDAEILKQCHIGATETFHVSNLMEATEWYSNILGLRNMLQVLGSNITTARENDFSNQLDFFKKKYANEMKLRLEQLEAKKNNDEERLNSQKTHFENRINNLEYNCEIEQNRINEQIEQDIKSLRKSLNQYLENGLEKLRKEITETETVSNNNELRNLLYEKQRKMIRQSLNYLNTQINPLLETINGSIVLENNTIEQLDIPEMERFEDLVAAREDELSELRAKLKDIQSNREQLCKDLVLSENSPEYKEIKENLEALSEQLKALQKEQQELGPYIPKMVEIIDSGLKPSDVGKTLGNLADWALIFIPGLGEGAAVEKAAVATANAGKTVANAGKVATTVGKTIGTIEKVEKIVAQGKTVTGTVESLRKMGKVYKTKKRIEQATELLQTGVRLAKQAHEVAVDPESSDFAKHVNEVAPTGMLDYLTLEYWGGKLGSCFDEPPKYEEDQEYHMEYEQTSRRIREEIINTQKAVFEKKCKLGIYKTQQEKEKARIKSMMVDENDLQNKLTRKEKEIRVTAQKEARKKWLANAGEVFAVKTQEALSSLLEDYLADIPDRLKEYMENRLAAQVELIKREKANYEKMLALKPDDLDAEINKINDLLICL</sequence>
<feature type="coiled-coil region" evidence="1">
    <location>
        <begin position="277"/>
        <end position="359"/>
    </location>
</feature>
<organism evidence="3 4">
    <name type="scientific">Succiniclasticum ruminis</name>
    <dbReference type="NCBI Taxonomy" id="40841"/>
    <lineage>
        <taxon>Bacteria</taxon>
        <taxon>Bacillati</taxon>
        <taxon>Bacillota</taxon>
        <taxon>Negativicutes</taxon>
        <taxon>Acidaminococcales</taxon>
        <taxon>Acidaminococcaceae</taxon>
        <taxon>Succiniclasticum</taxon>
    </lineage>
</organism>
<evidence type="ECO:0000313" key="3">
    <source>
        <dbReference type="EMBL" id="SDC30197.1"/>
    </source>
</evidence>
<evidence type="ECO:0000313" key="4">
    <source>
        <dbReference type="Proteomes" id="UP000198943"/>
    </source>
</evidence>
<dbReference type="Pfam" id="PF00350">
    <property type="entry name" value="Dynamin_N"/>
    <property type="match status" value="1"/>
</dbReference>
<dbReference type="OrthoDB" id="5477114at2"/>
<keyword evidence="1" id="KW-0175">Coiled coil</keyword>
<reference evidence="4" key="1">
    <citation type="submission" date="2016-10" db="EMBL/GenBank/DDBJ databases">
        <authorList>
            <person name="Varghese N."/>
            <person name="Submissions S."/>
        </authorList>
    </citation>
    <scope>NUCLEOTIDE SEQUENCE [LARGE SCALE GENOMIC DNA]</scope>
    <source>
        <strain evidence="4">DSM 11005</strain>
    </source>
</reference>
<accession>A0A1G6KH01</accession>
<name>A0A1G6KH01_9FIRM</name>
<dbReference type="PANTHER" id="PTHR26392">
    <property type="entry name" value="MITOGEN-ACTIVATED PROTEIN KINASE KINASE KINASE 7-RELATED"/>
    <property type="match status" value="1"/>
</dbReference>
<dbReference type="PANTHER" id="PTHR26392:SF92">
    <property type="entry name" value="PROTEIN KINASE DOMAIN-CONTAINING PROTEIN"/>
    <property type="match status" value="1"/>
</dbReference>
<feature type="coiled-coil region" evidence="1">
    <location>
        <begin position="414"/>
        <end position="482"/>
    </location>
</feature>
<keyword evidence="4" id="KW-1185">Reference proteome</keyword>
<evidence type="ECO:0000259" key="2">
    <source>
        <dbReference type="Pfam" id="PF00350"/>
    </source>
</evidence>
<dbReference type="InterPro" id="IPR045063">
    <property type="entry name" value="Dynamin_N"/>
</dbReference>
<dbReference type="AlphaFoldDB" id="A0A1G6KH01"/>
<evidence type="ECO:0000256" key="1">
    <source>
        <dbReference type="SAM" id="Coils"/>
    </source>
</evidence>
<proteinExistence type="predicted"/>
<dbReference type="Gene3D" id="3.40.50.300">
    <property type="entry name" value="P-loop containing nucleotide triphosphate hydrolases"/>
    <property type="match status" value="1"/>
</dbReference>
<dbReference type="EMBL" id="FMYW01000004">
    <property type="protein sequence ID" value="SDC30197.1"/>
    <property type="molecule type" value="Genomic_DNA"/>
</dbReference>
<feature type="coiled-coil region" evidence="1">
    <location>
        <begin position="703"/>
        <end position="730"/>
    </location>
</feature>